<evidence type="ECO:0000313" key="2">
    <source>
        <dbReference type="Proteomes" id="UP000327030"/>
    </source>
</evidence>
<dbReference type="EMBL" id="CP043028">
    <property type="protein sequence ID" value="QFJ55328.1"/>
    <property type="molecule type" value="Genomic_DNA"/>
</dbReference>
<accession>A0A5P6VSQ1</accession>
<protein>
    <submittedName>
        <fullName evidence="1">GIY-YIG nuclease family protein</fullName>
    </submittedName>
</protein>
<dbReference type="KEGG" id="pxv:FXF36_10865"/>
<dbReference type="CDD" id="cd00719">
    <property type="entry name" value="GIY-YIG_SF"/>
    <property type="match status" value="1"/>
</dbReference>
<name>A0A5P6VSQ1_PSEXY</name>
<dbReference type="Proteomes" id="UP000327030">
    <property type="component" value="Chromosome 1"/>
</dbReference>
<gene>
    <name evidence="1" type="ORF">FXF36_10865</name>
</gene>
<dbReference type="RefSeq" id="WP_151623992.1">
    <property type="nucleotide sequence ID" value="NZ_CP043028.1"/>
</dbReference>
<organism evidence="1 2">
    <name type="scientific">Pseudobutyrivibrio xylanivorans</name>
    <dbReference type="NCBI Taxonomy" id="185007"/>
    <lineage>
        <taxon>Bacteria</taxon>
        <taxon>Bacillati</taxon>
        <taxon>Bacillota</taxon>
        <taxon>Clostridia</taxon>
        <taxon>Lachnospirales</taxon>
        <taxon>Lachnospiraceae</taxon>
        <taxon>Pseudobutyrivibrio</taxon>
    </lineage>
</organism>
<sequence length="282" mass="33318">MRFIGTILQFDADDHLIGEYTGELKCILDNIENGETFYYRFPCFSDIGSKKKIRYTHFGLKGINTSCNEYSAEELITYYLNYEIQAYYRRKKKGKKFHCRGFENIEFIYAIQLQEADRLNRNTAEDFNKRLDSFLKRHSEFKPVVDLNDYRGMCGIYLLVLDKYNVCYIGQTQTALRVRIKQHWTRSDYFLRGIDRFKAMDTTRIYVYPIQDTESINLAEYSLIPDFPEQYTLNCGSSGGDVYFMKSHGELPNIEPDKHYNKSSLKDYLDQAEKILGIRKEL</sequence>
<reference evidence="2" key="1">
    <citation type="submission" date="2019-08" db="EMBL/GenBank/DDBJ databases">
        <title>Complete Genome Sequence of the Polysaccharide-Degrading Rumen Bacterium Pseudobutyrivibrio xylanivorans MA3014.</title>
        <authorList>
            <person name="Palevich N."/>
            <person name="Maclean P.H."/>
            <person name="Kelly W.J."/>
            <person name="Leahy S.C."/>
            <person name="Rakonjac J."/>
            <person name="Attwood G.T."/>
        </authorList>
    </citation>
    <scope>NUCLEOTIDE SEQUENCE [LARGE SCALE GENOMIC DNA]</scope>
    <source>
        <strain evidence="2">MA3014</strain>
    </source>
</reference>
<dbReference type="AlphaFoldDB" id="A0A5P6VSQ1"/>
<dbReference type="OrthoDB" id="2084762at2"/>
<evidence type="ECO:0000313" key="1">
    <source>
        <dbReference type="EMBL" id="QFJ55328.1"/>
    </source>
</evidence>
<proteinExistence type="predicted"/>